<reference evidence="2 3" key="1">
    <citation type="submission" date="2016-09" db="EMBL/GenBank/DDBJ databases">
        <title>Rhizobium oryziradicis sp. nov., isolated from the root of rice.</title>
        <authorList>
            <person name="Zhao J."/>
            <person name="Zhang X."/>
        </authorList>
    </citation>
    <scope>NUCLEOTIDE SEQUENCE [LARGE SCALE GENOMIC DNA]</scope>
    <source>
        <strain evidence="2 3">N19</strain>
    </source>
</reference>
<proteinExistence type="inferred from homology"/>
<dbReference type="Gene3D" id="3.30.420.40">
    <property type="match status" value="2"/>
</dbReference>
<comment type="caution">
    <text evidence="2">The sequence shown here is derived from an EMBL/GenBank/DDBJ whole genome shotgun (WGS) entry which is preliminary data.</text>
</comment>
<keyword evidence="2" id="KW-0808">Transferase</keyword>
<gene>
    <name evidence="2" type="ORF">BJF95_15065</name>
</gene>
<evidence type="ECO:0000313" key="3">
    <source>
        <dbReference type="Proteomes" id="UP000186894"/>
    </source>
</evidence>
<dbReference type="PROSITE" id="PS01125">
    <property type="entry name" value="ROK"/>
    <property type="match status" value="1"/>
</dbReference>
<organism evidence="2 3">
    <name type="scientific">Rhizobium oryziradicis</name>
    <dbReference type="NCBI Taxonomy" id="1867956"/>
    <lineage>
        <taxon>Bacteria</taxon>
        <taxon>Pseudomonadati</taxon>
        <taxon>Pseudomonadota</taxon>
        <taxon>Alphaproteobacteria</taxon>
        <taxon>Hyphomicrobiales</taxon>
        <taxon>Rhizobiaceae</taxon>
        <taxon>Rhizobium/Agrobacterium group</taxon>
        <taxon>Rhizobium</taxon>
    </lineage>
</organism>
<dbReference type="AlphaFoldDB" id="A0A1Q8ZY70"/>
<dbReference type="Pfam" id="PF00480">
    <property type="entry name" value="ROK"/>
    <property type="match status" value="1"/>
</dbReference>
<dbReference type="PANTHER" id="PTHR18964:SF149">
    <property type="entry name" value="BIFUNCTIONAL UDP-N-ACETYLGLUCOSAMINE 2-EPIMERASE_N-ACETYLMANNOSAMINE KINASE"/>
    <property type="match status" value="1"/>
</dbReference>
<keyword evidence="2" id="KW-0418">Kinase</keyword>
<dbReference type="SUPFAM" id="SSF53067">
    <property type="entry name" value="Actin-like ATPase domain"/>
    <property type="match status" value="1"/>
</dbReference>
<dbReference type="InterPro" id="IPR043129">
    <property type="entry name" value="ATPase_NBD"/>
</dbReference>
<dbReference type="InterPro" id="IPR049874">
    <property type="entry name" value="ROK_cs"/>
</dbReference>
<keyword evidence="3" id="KW-1185">Reference proteome</keyword>
<dbReference type="PANTHER" id="PTHR18964">
    <property type="entry name" value="ROK (REPRESSOR, ORF, KINASE) FAMILY"/>
    <property type="match status" value="1"/>
</dbReference>
<comment type="similarity">
    <text evidence="1">Belongs to the ROK (NagC/XylR) family.</text>
</comment>
<sequence length="334" mass="34571">MAAWLGEQGSVTAAALAIDLGGTQLRAAMVSSAGSILSFAVEPTRALDGPEAIIAQIFSLLEEIVRQNPGQVPVGIGIAAPGPLDPKAGMVIAPPTLRGWHNVPLAKIIGQRFSAPVWLENDANAAALGEWRFGAGRGVDSMVFVTVSTGIGGGVIADGRILHGRRGLAAEIGHMTITHEGERCFCGAIGCFEAVASGTALGRRASARTKPFDGSAMRALSANADVSGRNVVDAARQGDALAKQLLDDEARWLGIGFTNLLHLYSPDMIVMGGGISHGFDLLQAGIASAMRERAMPAYRDVPVVTAQLGHHAGLVGAASLVFQNHIHSEEASHG</sequence>
<dbReference type="OrthoDB" id="9810372at2"/>
<name>A0A1Q8ZY70_9HYPH</name>
<evidence type="ECO:0000256" key="1">
    <source>
        <dbReference type="ARBA" id="ARBA00006479"/>
    </source>
</evidence>
<dbReference type="EMBL" id="MKIM01000016">
    <property type="protein sequence ID" value="OLP46974.1"/>
    <property type="molecule type" value="Genomic_DNA"/>
</dbReference>
<dbReference type="InterPro" id="IPR000600">
    <property type="entry name" value="ROK"/>
</dbReference>
<dbReference type="Proteomes" id="UP000186894">
    <property type="component" value="Unassembled WGS sequence"/>
</dbReference>
<protein>
    <submittedName>
        <fullName evidence="2">Glucokinase</fullName>
    </submittedName>
</protein>
<dbReference type="GO" id="GO:0016301">
    <property type="term" value="F:kinase activity"/>
    <property type="evidence" value="ECO:0007669"/>
    <property type="project" value="UniProtKB-KW"/>
</dbReference>
<dbReference type="STRING" id="1867956.BJF95_15065"/>
<evidence type="ECO:0000313" key="2">
    <source>
        <dbReference type="EMBL" id="OLP46974.1"/>
    </source>
</evidence>
<accession>A0A1Q8ZY70</accession>